<evidence type="ECO:0000256" key="3">
    <source>
        <dbReference type="ARBA" id="ARBA00022737"/>
    </source>
</evidence>
<dbReference type="CDD" id="cd16320">
    <property type="entry name" value="MraZ_N"/>
    <property type="match status" value="1"/>
</dbReference>
<name>D5WQF7_KYRT2</name>
<evidence type="ECO:0000256" key="5">
    <source>
        <dbReference type="ARBA" id="ARBA00023125"/>
    </source>
</evidence>
<sequence length="143" mass="16187">MFIGEFSHTVDDKGRLTMPAKFREGLGPGFILTRGLDRCLFAYPRKEWESVEAKLKSLPVARPEARAFMRFFFSGATECEFDRQGRILIPGSLREYASLEKDCVIIGVSSRVEVWAKEAWDAYFDKAQESFSGIAESLAELGF</sequence>
<evidence type="ECO:0000259" key="8">
    <source>
        <dbReference type="PROSITE" id="PS51740"/>
    </source>
</evidence>
<keyword evidence="3" id="KW-0677">Repeat</keyword>
<dbReference type="InterPro" id="IPR035644">
    <property type="entry name" value="MraZ_C"/>
</dbReference>
<dbReference type="OrthoDB" id="9807753at2"/>
<keyword evidence="5 7" id="KW-0238">DNA-binding</keyword>
<dbReference type="InterPro" id="IPR007159">
    <property type="entry name" value="SpoVT-AbrB_dom"/>
</dbReference>
<evidence type="ECO:0000256" key="6">
    <source>
        <dbReference type="ARBA" id="ARBA00023163"/>
    </source>
</evidence>
<dbReference type="InterPro" id="IPR038619">
    <property type="entry name" value="MraZ_sf"/>
</dbReference>
<dbReference type="FunFam" id="3.40.1550.20:FF:000002">
    <property type="entry name" value="Transcriptional regulator MraZ"/>
    <property type="match status" value="1"/>
</dbReference>
<dbReference type="EMBL" id="CP002017">
    <property type="protein sequence ID" value="ADG06566.1"/>
    <property type="molecule type" value="Genomic_DNA"/>
</dbReference>
<reference evidence="9 10" key="1">
    <citation type="journal article" date="2011" name="Stand. Genomic Sci.">
        <title>Complete genome sequence of the thermophilic, hydrogen-oxidizing Bacillus tusciae type strain (T2) and reclassification in the new genus, Kyrpidia gen. nov. as Kyrpidia tusciae comb. nov. and emendation of the family Alicyclobacillaceae da Costa and Rainey, 2010.</title>
        <authorList>
            <person name="Klenk H.P."/>
            <person name="Lapidus A."/>
            <person name="Chertkov O."/>
            <person name="Copeland A."/>
            <person name="Del Rio T.G."/>
            <person name="Nolan M."/>
            <person name="Lucas S."/>
            <person name="Chen F."/>
            <person name="Tice H."/>
            <person name="Cheng J.F."/>
            <person name="Han C."/>
            <person name="Bruce D."/>
            <person name="Goodwin L."/>
            <person name="Pitluck S."/>
            <person name="Pati A."/>
            <person name="Ivanova N."/>
            <person name="Mavromatis K."/>
            <person name="Daum C."/>
            <person name="Chen A."/>
            <person name="Palaniappan K."/>
            <person name="Chang Y.J."/>
            <person name="Land M."/>
            <person name="Hauser L."/>
            <person name="Jeffries C.D."/>
            <person name="Detter J.C."/>
            <person name="Rohde M."/>
            <person name="Abt B."/>
            <person name="Pukall R."/>
            <person name="Goker M."/>
            <person name="Bristow J."/>
            <person name="Markowitz V."/>
            <person name="Hugenholtz P."/>
            <person name="Eisen J.A."/>
        </authorList>
    </citation>
    <scope>NUCLEOTIDE SEQUENCE [LARGE SCALE GENOMIC DNA]</scope>
    <source>
        <strain evidence="9 10">DSM 2912</strain>
    </source>
</reference>
<keyword evidence="2 7" id="KW-0963">Cytoplasm</keyword>
<dbReference type="RefSeq" id="WP_013075852.1">
    <property type="nucleotide sequence ID" value="NC_014098.1"/>
</dbReference>
<evidence type="ECO:0000313" key="9">
    <source>
        <dbReference type="EMBL" id="ADG06566.1"/>
    </source>
</evidence>
<dbReference type="GO" id="GO:0000976">
    <property type="term" value="F:transcription cis-regulatory region binding"/>
    <property type="evidence" value="ECO:0007669"/>
    <property type="project" value="TreeGrafter"/>
</dbReference>
<dbReference type="Gene3D" id="3.40.1550.20">
    <property type="entry name" value="Transcriptional regulator MraZ domain"/>
    <property type="match status" value="1"/>
</dbReference>
<dbReference type="PROSITE" id="PS51740">
    <property type="entry name" value="SPOVT_ABRB"/>
    <property type="match status" value="2"/>
</dbReference>
<dbReference type="Proteomes" id="UP000002368">
    <property type="component" value="Chromosome"/>
</dbReference>
<dbReference type="InterPro" id="IPR035642">
    <property type="entry name" value="MraZ_N"/>
</dbReference>
<dbReference type="GO" id="GO:0005737">
    <property type="term" value="C:cytoplasm"/>
    <property type="evidence" value="ECO:0007669"/>
    <property type="project" value="UniProtKB-UniRule"/>
</dbReference>
<dbReference type="KEGG" id="bts:Btus_1866"/>
<comment type="subunit">
    <text evidence="7">Forms oligomers.</text>
</comment>
<proteinExistence type="inferred from homology"/>
<dbReference type="PANTHER" id="PTHR34701">
    <property type="entry name" value="TRANSCRIPTIONAL REGULATOR MRAZ"/>
    <property type="match status" value="1"/>
</dbReference>
<evidence type="ECO:0000313" key="10">
    <source>
        <dbReference type="Proteomes" id="UP000002368"/>
    </source>
</evidence>
<dbReference type="InterPro" id="IPR037914">
    <property type="entry name" value="SpoVT-AbrB_sf"/>
</dbReference>
<comment type="similarity">
    <text evidence="7">Belongs to the MraZ family.</text>
</comment>
<dbReference type="InterPro" id="IPR003444">
    <property type="entry name" value="MraZ"/>
</dbReference>
<dbReference type="InterPro" id="IPR020603">
    <property type="entry name" value="MraZ_dom"/>
</dbReference>
<evidence type="ECO:0000256" key="4">
    <source>
        <dbReference type="ARBA" id="ARBA00023015"/>
    </source>
</evidence>
<dbReference type="CDD" id="cd16321">
    <property type="entry name" value="MraZ_C"/>
    <property type="match status" value="1"/>
</dbReference>
<dbReference type="GO" id="GO:0009295">
    <property type="term" value="C:nucleoid"/>
    <property type="evidence" value="ECO:0007669"/>
    <property type="project" value="UniProtKB-SubCell"/>
</dbReference>
<accession>D5WQF7</accession>
<evidence type="ECO:0000256" key="2">
    <source>
        <dbReference type="ARBA" id="ARBA00022490"/>
    </source>
</evidence>
<evidence type="ECO:0000256" key="1">
    <source>
        <dbReference type="ARBA" id="ARBA00013860"/>
    </source>
</evidence>
<dbReference type="eggNOG" id="COG2001">
    <property type="taxonomic scope" value="Bacteria"/>
</dbReference>
<dbReference type="GO" id="GO:0003700">
    <property type="term" value="F:DNA-binding transcription factor activity"/>
    <property type="evidence" value="ECO:0007669"/>
    <property type="project" value="UniProtKB-UniRule"/>
</dbReference>
<feature type="domain" description="SpoVT-AbrB" evidence="8">
    <location>
        <begin position="5"/>
        <end position="47"/>
    </location>
</feature>
<dbReference type="SUPFAM" id="SSF89447">
    <property type="entry name" value="AbrB/MazE/MraZ-like"/>
    <property type="match status" value="1"/>
</dbReference>
<dbReference type="HOGENOM" id="CLU_107907_0_5_9"/>
<comment type="subcellular location">
    <subcellularLocation>
        <location evidence="7">Cytoplasm</location>
        <location evidence="7">Nucleoid</location>
    </subcellularLocation>
</comment>
<keyword evidence="6 7" id="KW-0804">Transcription</keyword>
<protein>
    <recommendedName>
        <fullName evidence="1 7">Transcriptional regulator MraZ</fullName>
    </recommendedName>
</protein>
<keyword evidence="4 7" id="KW-0805">Transcription regulation</keyword>
<dbReference type="Pfam" id="PF02381">
    <property type="entry name" value="MraZ"/>
    <property type="match status" value="2"/>
</dbReference>
<dbReference type="AlphaFoldDB" id="D5WQF7"/>
<dbReference type="HAMAP" id="MF_01008">
    <property type="entry name" value="MraZ"/>
    <property type="match status" value="1"/>
</dbReference>
<feature type="domain" description="SpoVT-AbrB" evidence="8">
    <location>
        <begin position="76"/>
        <end position="119"/>
    </location>
</feature>
<keyword evidence="10" id="KW-1185">Reference proteome</keyword>
<gene>
    <name evidence="7" type="primary">mraZ</name>
    <name evidence="9" type="ordered locus">Btus_1866</name>
</gene>
<dbReference type="STRING" id="562970.Btus_1866"/>
<evidence type="ECO:0000256" key="7">
    <source>
        <dbReference type="HAMAP-Rule" id="MF_01008"/>
    </source>
</evidence>
<dbReference type="GO" id="GO:2000143">
    <property type="term" value="P:negative regulation of DNA-templated transcription initiation"/>
    <property type="evidence" value="ECO:0007669"/>
    <property type="project" value="TreeGrafter"/>
</dbReference>
<organism evidence="9 10">
    <name type="scientific">Kyrpidia tusciae (strain DSM 2912 / NBRC 15312 / T2)</name>
    <name type="common">Bacillus tusciae</name>
    <dbReference type="NCBI Taxonomy" id="562970"/>
    <lineage>
        <taxon>Bacteria</taxon>
        <taxon>Bacillati</taxon>
        <taxon>Bacillota</taxon>
        <taxon>Bacilli</taxon>
        <taxon>Bacillales</taxon>
        <taxon>Alicyclobacillaceae</taxon>
        <taxon>Kyrpidia</taxon>
    </lineage>
</organism>
<dbReference type="NCBIfam" id="TIGR00242">
    <property type="entry name" value="division/cell wall cluster transcriptional repressor MraZ"/>
    <property type="match status" value="1"/>
</dbReference>
<dbReference type="PANTHER" id="PTHR34701:SF1">
    <property type="entry name" value="TRANSCRIPTIONAL REGULATOR MRAZ"/>
    <property type="match status" value="1"/>
</dbReference>